<dbReference type="EMBL" id="LAZR01003173">
    <property type="protein sequence ID" value="KKN21176.1"/>
    <property type="molecule type" value="Genomic_DNA"/>
</dbReference>
<evidence type="ECO:0000313" key="1">
    <source>
        <dbReference type="EMBL" id="KKN21176.1"/>
    </source>
</evidence>
<organism evidence="1">
    <name type="scientific">marine sediment metagenome</name>
    <dbReference type="NCBI Taxonomy" id="412755"/>
    <lineage>
        <taxon>unclassified sequences</taxon>
        <taxon>metagenomes</taxon>
        <taxon>ecological metagenomes</taxon>
    </lineage>
</organism>
<gene>
    <name evidence="1" type="ORF">LCGC14_0928070</name>
</gene>
<proteinExistence type="predicted"/>
<sequence>MEEILVFIDPINNQIQKLIIENNKRKSSYIGMEGAPFPSDIDSVE</sequence>
<comment type="caution">
    <text evidence="1">The sequence shown here is derived from an EMBL/GenBank/DDBJ whole genome shotgun (WGS) entry which is preliminary data.</text>
</comment>
<reference evidence="1" key="1">
    <citation type="journal article" date="2015" name="Nature">
        <title>Complex archaea that bridge the gap between prokaryotes and eukaryotes.</title>
        <authorList>
            <person name="Spang A."/>
            <person name="Saw J.H."/>
            <person name="Jorgensen S.L."/>
            <person name="Zaremba-Niedzwiedzka K."/>
            <person name="Martijn J."/>
            <person name="Lind A.E."/>
            <person name="van Eijk R."/>
            <person name="Schleper C."/>
            <person name="Guy L."/>
            <person name="Ettema T.J."/>
        </authorList>
    </citation>
    <scope>NUCLEOTIDE SEQUENCE</scope>
</reference>
<name>A0A0F9R797_9ZZZZ</name>
<protein>
    <submittedName>
        <fullName evidence="1">Uncharacterized protein</fullName>
    </submittedName>
</protein>
<accession>A0A0F9R797</accession>
<dbReference type="AlphaFoldDB" id="A0A0F9R797"/>